<accession>A5GF00</accession>
<dbReference type="AlphaFoldDB" id="A5GF00"/>
<dbReference type="STRING" id="351605.Gura_1815"/>
<organism evidence="1 2">
    <name type="scientific">Geotalea uraniireducens (strain Rf4)</name>
    <name type="common">Geobacter uraniireducens</name>
    <dbReference type="NCBI Taxonomy" id="351605"/>
    <lineage>
        <taxon>Bacteria</taxon>
        <taxon>Pseudomonadati</taxon>
        <taxon>Thermodesulfobacteriota</taxon>
        <taxon>Desulfuromonadia</taxon>
        <taxon>Geobacterales</taxon>
        <taxon>Geobacteraceae</taxon>
        <taxon>Geotalea</taxon>
    </lineage>
</organism>
<dbReference type="Proteomes" id="UP000006695">
    <property type="component" value="Chromosome"/>
</dbReference>
<protein>
    <submittedName>
        <fullName evidence="1">Uncharacterized protein</fullName>
    </submittedName>
</protein>
<evidence type="ECO:0000313" key="1">
    <source>
        <dbReference type="EMBL" id="ABQ26005.1"/>
    </source>
</evidence>
<dbReference type="OrthoDB" id="5398631at2"/>
<dbReference type="KEGG" id="gur:Gura_1815"/>
<dbReference type="EMBL" id="CP000698">
    <property type="protein sequence ID" value="ABQ26005.1"/>
    <property type="molecule type" value="Genomic_DNA"/>
</dbReference>
<keyword evidence="2" id="KW-1185">Reference proteome</keyword>
<gene>
    <name evidence="1" type="ordered locus">Gura_1815</name>
</gene>
<name>A5GF00_GEOUR</name>
<proteinExistence type="predicted"/>
<evidence type="ECO:0000313" key="2">
    <source>
        <dbReference type="Proteomes" id="UP000006695"/>
    </source>
</evidence>
<dbReference type="HOGENOM" id="CLU_1413373_0_0_7"/>
<dbReference type="PROSITE" id="PS51257">
    <property type="entry name" value="PROKAR_LIPOPROTEIN"/>
    <property type="match status" value="1"/>
</dbReference>
<dbReference type="RefSeq" id="WP_011938710.1">
    <property type="nucleotide sequence ID" value="NC_009483.1"/>
</dbReference>
<sequence>MNIRFLLAVVGILCNSILLSCGSDLGGGSSEFNSVFLTSNIGESIVESDIAKHKAAPDFCTSTDDISIPAAETVDIDVTSNVYPNNSNAGLLSSVEIKSATISYSPVTSNIPVIPVQYEPLGVTIAPGATATIPITVAKMEIKQSLFNALVCTGTIFSYYVTIKIDALETKTGKTASFEKILTVSFSDWVDK</sequence>
<reference evidence="1 2" key="1">
    <citation type="submission" date="2007-05" db="EMBL/GenBank/DDBJ databases">
        <title>Complete sequence of Geobacter uraniireducens Rf4.</title>
        <authorList>
            <consortium name="US DOE Joint Genome Institute"/>
            <person name="Copeland A."/>
            <person name="Lucas S."/>
            <person name="Lapidus A."/>
            <person name="Barry K."/>
            <person name="Detter J.C."/>
            <person name="Glavina del Rio T."/>
            <person name="Hammon N."/>
            <person name="Israni S."/>
            <person name="Dalin E."/>
            <person name="Tice H."/>
            <person name="Pitluck S."/>
            <person name="Chertkov O."/>
            <person name="Brettin T."/>
            <person name="Bruce D."/>
            <person name="Han C."/>
            <person name="Schmutz J."/>
            <person name="Larimer F."/>
            <person name="Land M."/>
            <person name="Hauser L."/>
            <person name="Kyrpides N."/>
            <person name="Mikhailova N."/>
            <person name="Shelobolina E."/>
            <person name="Aklujkar M."/>
            <person name="Lovley D."/>
            <person name="Richardson P."/>
        </authorList>
    </citation>
    <scope>NUCLEOTIDE SEQUENCE [LARGE SCALE GENOMIC DNA]</scope>
    <source>
        <strain evidence="1 2">Rf4</strain>
    </source>
</reference>